<feature type="transmembrane region" description="Helical" evidence="5">
    <location>
        <begin position="129"/>
        <end position="148"/>
    </location>
</feature>
<dbReference type="AlphaFoldDB" id="A0A9P6MLS2"/>
<feature type="transmembrane region" description="Helical" evidence="5">
    <location>
        <begin position="61"/>
        <end position="83"/>
    </location>
</feature>
<keyword evidence="4 5" id="KW-0472">Membrane</keyword>
<protein>
    <recommendedName>
        <fullName evidence="6">TM7S3/TM198-like domain-containing protein</fullName>
    </recommendedName>
</protein>
<evidence type="ECO:0000256" key="3">
    <source>
        <dbReference type="ARBA" id="ARBA00022989"/>
    </source>
</evidence>
<accession>A0A9P6MLS2</accession>
<sequence>MPTATSCLIRRRIHLYLLVVLSILIHFSAFGAPTKKEPKKPRPERPPGETIFFPERITAPAAIAGVIMIITGFFLCFFATMNISTRLARTQERLTRIQAQYRKATAFLIGFYLFGGIAYIIMVNLGVSSATWLFVGSLLAAIVFGSLRMIKPFNPPGAELLGPLAMHCLVLLILGGIPGGVVASKLYQVIMFVVLDVLGITFIFFYGKHRDHIAGSIGFPILGAYALVAGMDFFARTGFLQHADWFMNTQSDFDPKILAKITVGRYFIPIGLIAGLAGIGLYLQFTKGSEEYRFYERRQDFDTFSLGKILLYNLKRLILCGVDTDKPKRIDTPLEKDPGT</sequence>
<gene>
    <name evidence="7" type="ORF">BGZ65_001167</name>
</gene>
<keyword evidence="8" id="KW-1185">Reference proteome</keyword>
<feature type="transmembrane region" description="Helical" evidence="5">
    <location>
        <begin position="213"/>
        <end position="235"/>
    </location>
</feature>
<keyword evidence="3 5" id="KW-1133">Transmembrane helix</keyword>
<dbReference type="GO" id="GO:0016020">
    <property type="term" value="C:membrane"/>
    <property type="evidence" value="ECO:0007669"/>
    <property type="project" value="UniProtKB-SubCell"/>
</dbReference>
<reference evidence="7" key="1">
    <citation type="journal article" date="2020" name="Fungal Divers.">
        <title>Resolving the Mortierellaceae phylogeny through synthesis of multi-gene phylogenetics and phylogenomics.</title>
        <authorList>
            <person name="Vandepol N."/>
            <person name="Liber J."/>
            <person name="Desiro A."/>
            <person name="Na H."/>
            <person name="Kennedy M."/>
            <person name="Barry K."/>
            <person name="Grigoriev I.V."/>
            <person name="Miller A.N."/>
            <person name="O'Donnell K."/>
            <person name="Stajich J.E."/>
            <person name="Bonito G."/>
        </authorList>
    </citation>
    <scope>NUCLEOTIDE SEQUENCE</scope>
    <source>
        <strain evidence="7">MES-2147</strain>
    </source>
</reference>
<comment type="subcellular location">
    <subcellularLocation>
        <location evidence="1">Membrane</location>
        <topology evidence="1">Multi-pass membrane protein</topology>
    </subcellularLocation>
</comment>
<organism evidence="7 8">
    <name type="scientific">Modicella reniformis</name>
    <dbReference type="NCBI Taxonomy" id="1440133"/>
    <lineage>
        <taxon>Eukaryota</taxon>
        <taxon>Fungi</taxon>
        <taxon>Fungi incertae sedis</taxon>
        <taxon>Mucoromycota</taxon>
        <taxon>Mortierellomycotina</taxon>
        <taxon>Mortierellomycetes</taxon>
        <taxon>Mortierellales</taxon>
        <taxon>Mortierellaceae</taxon>
        <taxon>Modicella</taxon>
    </lineage>
</organism>
<feature type="domain" description="TM7S3/TM198-like" evidence="6">
    <location>
        <begin position="100"/>
        <end position="285"/>
    </location>
</feature>
<evidence type="ECO:0000313" key="7">
    <source>
        <dbReference type="EMBL" id="KAG0006961.1"/>
    </source>
</evidence>
<dbReference type="Proteomes" id="UP000749646">
    <property type="component" value="Unassembled WGS sequence"/>
</dbReference>
<proteinExistence type="predicted"/>
<evidence type="ECO:0000256" key="5">
    <source>
        <dbReference type="SAM" id="Phobius"/>
    </source>
</evidence>
<feature type="transmembrane region" description="Helical" evidence="5">
    <location>
        <begin position="160"/>
        <end position="180"/>
    </location>
</feature>
<feature type="transmembrane region" description="Helical" evidence="5">
    <location>
        <begin position="266"/>
        <end position="285"/>
    </location>
</feature>
<dbReference type="OrthoDB" id="102260at2759"/>
<evidence type="ECO:0000256" key="2">
    <source>
        <dbReference type="ARBA" id="ARBA00022692"/>
    </source>
</evidence>
<comment type="caution">
    <text evidence="7">The sequence shown here is derived from an EMBL/GenBank/DDBJ whole genome shotgun (WGS) entry which is preliminary data.</text>
</comment>
<name>A0A9P6MLS2_9FUNG</name>
<evidence type="ECO:0000313" key="8">
    <source>
        <dbReference type="Proteomes" id="UP000749646"/>
    </source>
</evidence>
<dbReference type="EMBL" id="JAAAHW010000031">
    <property type="protein sequence ID" value="KAG0006961.1"/>
    <property type="molecule type" value="Genomic_DNA"/>
</dbReference>
<dbReference type="Pfam" id="PF13886">
    <property type="entry name" value="TM7S3_TM198"/>
    <property type="match status" value="1"/>
</dbReference>
<feature type="transmembrane region" description="Helical" evidence="5">
    <location>
        <begin position="186"/>
        <end position="206"/>
    </location>
</feature>
<evidence type="ECO:0000256" key="1">
    <source>
        <dbReference type="ARBA" id="ARBA00004141"/>
    </source>
</evidence>
<evidence type="ECO:0000256" key="4">
    <source>
        <dbReference type="ARBA" id="ARBA00023136"/>
    </source>
</evidence>
<keyword evidence="2 5" id="KW-0812">Transmembrane</keyword>
<feature type="transmembrane region" description="Helical" evidence="5">
    <location>
        <begin position="104"/>
        <end position="123"/>
    </location>
</feature>
<evidence type="ECO:0000259" key="6">
    <source>
        <dbReference type="Pfam" id="PF13886"/>
    </source>
</evidence>
<dbReference type="InterPro" id="IPR025256">
    <property type="entry name" value="TM7S3/TM198-like_dom"/>
</dbReference>